<comment type="similarity">
    <text evidence="14">Belongs to the ligand-gated ion channel (TC 1.A.9) family.</text>
</comment>
<dbReference type="NCBIfam" id="TIGR00860">
    <property type="entry name" value="LIC"/>
    <property type="match status" value="1"/>
</dbReference>
<dbReference type="InterPro" id="IPR006201">
    <property type="entry name" value="Neur_channel"/>
</dbReference>
<evidence type="ECO:0000259" key="16">
    <source>
        <dbReference type="Pfam" id="PF02932"/>
    </source>
</evidence>
<dbReference type="InterPro" id="IPR038050">
    <property type="entry name" value="Neuro_actylchol_rec"/>
</dbReference>
<keyword evidence="7 14" id="KW-0472">Membrane</keyword>
<protein>
    <submittedName>
        <fullName evidence="17">Uncharacterized protein</fullName>
    </submittedName>
</protein>
<dbReference type="Gene3D" id="1.20.58.390">
    <property type="entry name" value="Neurotransmitter-gated ion-channel transmembrane domain"/>
    <property type="match status" value="2"/>
</dbReference>
<keyword evidence="12 14" id="KW-0407">Ion channel</keyword>
<dbReference type="OMA" id="AIEEIMY"/>
<evidence type="ECO:0000256" key="11">
    <source>
        <dbReference type="ARBA" id="ARBA00023286"/>
    </source>
</evidence>
<feature type="transmembrane region" description="Helical" evidence="14">
    <location>
        <begin position="252"/>
        <end position="274"/>
    </location>
</feature>
<keyword evidence="8" id="KW-1015">Disulfide bond</keyword>
<dbReference type="Proteomes" id="UP000887568">
    <property type="component" value="Unplaced"/>
</dbReference>
<comment type="subcellular location">
    <subcellularLocation>
        <location evidence="13">Synaptic cell membrane</location>
        <topology evidence="13">Multi-pass membrane protein</topology>
    </subcellularLocation>
</comment>
<sequence length="489" mass="56625">FHSTGCSASDAEGRLHDHLFLNSSYNTRPLPVVNALDILTVYFDLAVTQIVDVDEKNQVFTSKVWMKQVWRDPKLWWNPDDFAGIKNIKVPTWKIWIPDILIYNNADGPFGINSKTWANIGFNGTVTWFPPIVYRSSCRINVRYYPFDEQNCTMKFGSWTYDGDVLDLVPLKQEAGRKDYWENGEWVMKDSPCFRNVKKYLCCDSTYIDVTCHFILRRKPLYYFAYLLMPCGLISFNTVLVFYLPPDISEKMALCTSVLLSMAVFLLLVTQQIPANATDFPLIVKYLLFTMVVVSSSIVFTVFILNIRFRSPETHTMPKWVRWLMIDTLPKFLGMKRPERYSLRYRTVGVSITRDALTSSYLDTKKIVMENKGNNYTVRMRNELENETETESDNDLHQGGMQPVRYLPTGHVDNECPEAMVINNAIEEIMYLTSQCANDEDDKREKEDWKYIAMVVDRIFLIGYLCAVFAGNVGIIFESPHAKEFFFGA</sequence>
<evidence type="ECO:0000256" key="10">
    <source>
        <dbReference type="ARBA" id="ARBA00023180"/>
    </source>
</evidence>
<keyword evidence="18" id="KW-1185">Reference proteome</keyword>
<evidence type="ECO:0000256" key="4">
    <source>
        <dbReference type="ARBA" id="ARBA00022989"/>
    </source>
</evidence>
<dbReference type="InterPro" id="IPR036719">
    <property type="entry name" value="Neuro-gated_channel_TM_sf"/>
</dbReference>
<dbReference type="SUPFAM" id="SSF90112">
    <property type="entry name" value="Neurotransmitter-gated ion-channel transmembrane pore"/>
    <property type="match status" value="1"/>
</dbReference>
<dbReference type="Gene3D" id="2.70.170.10">
    <property type="entry name" value="Neurotransmitter-gated ion-channel ligand-binding domain"/>
    <property type="match status" value="1"/>
</dbReference>
<evidence type="ECO:0000256" key="3">
    <source>
        <dbReference type="ARBA" id="ARBA00022692"/>
    </source>
</evidence>
<dbReference type="FunFam" id="1.20.58.390:FF:000078">
    <property type="entry name" value="AcetylCholine Receptor"/>
    <property type="match status" value="1"/>
</dbReference>
<keyword evidence="4 14" id="KW-1133">Transmembrane helix</keyword>
<evidence type="ECO:0000256" key="13">
    <source>
        <dbReference type="ARBA" id="ARBA00034099"/>
    </source>
</evidence>
<evidence type="ECO:0000313" key="17">
    <source>
        <dbReference type="EnsemblMetazoa" id="XP_038058836.1"/>
    </source>
</evidence>
<dbReference type="CDD" id="cd18997">
    <property type="entry name" value="LGIC_ECD_nAChR"/>
    <property type="match status" value="1"/>
</dbReference>
<evidence type="ECO:0000313" key="18">
    <source>
        <dbReference type="Proteomes" id="UP000887568"/>
    </source>
</evidence>
<evidence type="ECO:0000256" key="2">
    <source>
        <dbReference type="ARBA" id="ARBA00022475"/>
    </source>
</evidence>
<name>A0A914A608_PATMI</name>
<dbReference type="CDD" id="cd19064">
    <property type="entry name" value="LGIC_TM_nAChR"/>
    <property type="match status" value="1"/>
</dbReference>
<dbReference type="PRINTS" id="PR00254">
    <property type="entry name" value="NICOTINICR"/>
</dbReference>
<feature type="domain" description="Neurotransmitter-gated ion-channel ligand-binding" evidence="15">
    <location>
        <begin position="13"/>
        <end position="220"/>
    </location>
</feature>
<dbReference type="RefSeq" id="XP_038058836.1">
    <property type="nucleotide sequence ID" value="XM_038202908.1"/>
</dbReference>
<dbReference type="SUPFAM" id="SSF63712">
    <property type="entry name" value="Nicotinic receptor ligand binding domain-like"/>
    <property type="match status" value="1"/>
</dbReference>
<evidence type="ECO:0000256" key="12">
    <source>
        <dbReference type="ARBA" id="ARBA00023303"/>
    </source>
</evidence>
<dbReference type="PROSITE" id="PS00236">
    <property type="entry name" value="NEUROTR_ION_CHANNEL"/>
    <property type="match status" value="1"/>
</dbReference>
<keyword evidence="2" id="KW-1003">Cell membrane</keyword>
<dbReference type="Pfam" id="PF02931">
    <property type="entry name" value="Neur_chan_LBD"/>
    <property type="match status" value="1"/>
</dbReference>
<dbReference type="InterPro" id="IPR002394">
    <property type="entry name" value="Nicotinic_acetylcholine_rcpt"/>
</dbReference>
<dbReference type="GO" id="GO:0022848">
    <property type="term" value="F:acetylcholine-gated monoatomic cation-selective channel activity"/>
    <property type="evidence" value="ECO:0007669"/>
    <property type="project" value="InterPro"/>
</dbReference>
<dbReference type="AlphaFoldDB" id="A0A914A608"/>
<proteinExistence type="inferred from homology"/>
<evidence type="ECO:0000259" key="15">
    <source>
        <dbReference type="Pfam" id="PF02931"/>
    </source>
</evidence>
<keyword evidence="11" id="KW-1071">Ligand-gated ion channel</keyword>
<feature type="transmembrane region" description="Helical" evidence="14">
    <location>
        <begin position="221"/>
        <end position="245"/>
    </location>
</feature>
<dbReference type="InterPro" id="IPR018000">
    <property type="entry name" value="Neurotransmitter_ion_chnl_CS"/>
</dbReference>
<dbReference type="EnsemblMetazoa" id="XM_038202908.1">
    <property type="protein sequence ID" value="XP_038058836.1"/>
    <property type="gene ID" value="LOC119730135"/>
</dbReference>
<evidence type="ECO:0000256" key="8">
    <source>
        <dbReference type="ARBA" id="ARBA00023157"/>
    </source>
</evidence>
<evidence type="ECO:0000256" key="1">
    <source>
        <dbReference type="ARBA" id="ARBA00022448"/>
    </source>
</evidence>
<feature type="domain" description="Neurotransmitter-gated ion-channel transmembrane" evidence="16">
    <location>
        <begin position="227"/>
        <end position="475"/>
    </location>
</feature>
<dbReference type="PANTHER" id="PTHR18945">
    <property type="entry name" value="NEUROTRANSMITTER GATED ION CHANNEL"/>
    <property type="match status" value="1"/>
</dbReference>
<dbReference type="GO" id="GO:0004888">
    <property type="term" value="F:transmembrane signaling receptor activity"/>
    <property type="evidence" value="ECO:0007669"/>
    <property type="project" value="InterPro"/>
</dbReference>
<dbReference type="InterPro" id="IPR006029">
    <property type="entry name" value="Neurotrans-gated_channel_TM"/>
</dbReference>
<keyword evidence="5" id="KW-0770">Synapse</keyword>
<evidence type="ECO:0000256" key="9">
    <source>
        <dbReference type="ARBA" id="ARBA00023170"/>
    </source>
</evidence>
<evidence type="ECO:0000256" key="14">
    <source>
        <dbReference type="RuleBase" id="RU000687"/>
    </source>
</evidence>
<reference evidence="17" key="1">
    <citation type="submission" date="2022-11" db="UniProtKB">
        <authorList>
            <consortium name="EnsemblMetazoa"/>
        </authorList>
    </citation>
    <scope>IDENTIFICATION</scope>
</reference>
<dbReference type="FunFam" id="2.70.170.10:FF:000005">
    <property type="entry name" value="Neuronal nicotinic acetylcholine receptor alpha4 subunit"/>
    <property type="match status" value="1"/>
</dbReference>
<keyword evidence="10" id="KW-0325">Glycoprotein</keyword>
<keyword evidence="1 14" id="KW-0813">Transport</keyword>
<organism evidence="17 18">
    <name type="scientific">Patiria miniata</name>
    <name type="common">Bat star</name>
    <name type="synonym">Asterina miniata</name>
    <dbReference type="NCBI Taxonomy" id="46514"/>
    <lineage>
        <taxon>Eukaryota</taxon>
        <taxon>Metazoa</taxon>
        <taxon>Echinodermata</taxon>
        <taxon>Eleutherozoa</taxon>
        <taxon>Asterozoa</taxon>
        <taxon>Asteroidea</taxon>
        <taxon>Valvatacea</taxon>
        <taxon>Valvatida</taxon>
        <taxon>Asterinidae</taxon>
        <taxon>Patiria</taxon>
    </lineage>
</organism>
<accession>A0A914A608</accession>
<dbReference type="Pfam" id="PF02932">
    <property type="entry name" value="Neur_chan_memb"/>
    <property type="match status" value="1"/>
</dbReference>
<dbReference type="PRINTS" id="PR00252">
    <property type="entry name" value="NRIONCHANNEL"/>
</dbReference>
<keyword evidence="6 14" id="KW-0406">Ion transport</keyword>
<evidence type="ECO:0000256" key="5">
    <source>
        <dbReference type="ARBA" id="ARBA00023018"/>
    </source>
</evidence>
<dbReference type="InterPro" id="IPR006202">
    <property type="entry name" value="Neur_chan_lig-bd"/>
</dbReference>
<feature type="transmembrane region" description="Helical" evidence="14">
    <location>
        <begin position="286"/>
        <end position="307"/>
    </location>
</feature>
<dbReference type="GeneID" id="119730135"/>
<dbReference type="OrthoDB" id="5975154at2759"/>
<keyword evidence="9" id="KW-0675">Receptor</keyword>
<dbReference type="GO" id="GO:0045211">
    <property type="term" value="C:postsynaptic membrane"/>
    <property type="evidence" value="ECO:0007669"/>
    <property type="project" value="InterPro"/>
</dbReference>
<feature type="transmembrane region" description="Helical" evidence="14">
    <location>
        <begin position="459"/>
        <end position="477"/>
    </location>
</feature>
<keyword evidence="3 14" id="KW-0812">Transmembrane</keyword>
<evidence type="ECO:0000256" key="6">
    <source>
        <dbReference type="ARBA" id="ARBA00023065"/>
    </source>
</evidence>
<evidence type="ECO:0000256" key="7">
    <source>
        <dbReference type="ARBA" id="ARBA00023136"/>
    </source>
</evidence>
<dbReference type="InterPro" id="IPR036734">
    <property type="entry name" value="Neur_chan_lig-bd_sf"/>
</dbReference>